<protein>
    <submittedName>
        <fullName evidence="13">Outer membrane protein (Porin)</fullName>
    </submittedName>
</protein>
<evidence type="ECO:0000256" key="1">
    <source>
        <dbReference type="ARBA" id="ARBA00004571"/>
    </source>
</evidence>
<dbReference type="GO" id="GO:0015288">
    <property type="term" value="F:porin activity"/>
    <property type="evidence" value="ECO:0007669"/>
    <property type="project" value="UniProtKB-KW"/>
</dbReference>
<dbReference type="GO" id="GO:0009279">
    <property type="term" value="C:cell outer membrane"/>
    <property type="evidence" value="ECO:0007669"/>
    <property type="project" value="UniProtKB-SubCell"/>
</dbReference>
<evidence type="ECO:0000256" key="3">
    <source>
        <dbReference type="ARBA" id="ARBA00022448"/>
    </source>
</evidence>
<comment type="subcellular location">
    <subcellularLocation>
        <location evidence="1">Cell outer membrane</location>
        <topology evidence="1">Multi-pass membrane protein</topology>
    </subcellularLocation>
</comment>
<dbReference type="GO" id="GO:0046930">
    <property type="term" value="C:pore complex"/>
    <property type="evidence" value="ECO:0007669"/>
    <property type="project" value="UniProtKB-KW"/>
</dbReference>
<evidence type="ECO:0000313" key="13">
    <source>
        <dbReference type="EMBL" id="OBV37245.1"/>
    </source>
</evidence>
<keyword evidence="9" id="KW-0472">Membrane</keyword>
<evidence type="ECO:0000256" key="10">
    <source>
        <dbReference type="ARBA" id="ARBA00023237"/>
    </source>
</evidence>
<feature type="signal peptide" evidence="11">
    <location>
        <begin position="1"/>
        <end position="20"/>
    </location>
</feature>
<comment type="subunit">
    <text evidence="2">Homotrimer.</text>
</comment>
<evidence type="ECO:0000256" key="8">
    <source>
        <dbReference type="ARBA" id="ARBA00023114"/>
    </source>
</evidence>
<dbReference type="PATRIC" id="fig|1747903.4.peg.749"/>
<evidence type="ECO:0000259" key="12">
    <source>
        <dbReference type="Pfam" id="PF13609"/>
    </source>
</evidence>
<dbReference type="Pfam" id="PF13609">
    <property type="entry name" value="Porin_4"/>
    <property type="match status" value="1"/>
</dbReference>
<evidence type="ECO:0000256" key="6">
    <source>
        <dbReference type="ARBA" id="ARBA00022729"/>
    </source>
</evidence>
<sequence length="363" mass="38862">MKKSLVALALFGAFAATAQAQSSVQIYGTIDAGLGKTTGSTTAVTKRDNNKLGFKGTEDLGNGLKAIFQLEIRYESDTGTLESNARPLFQGQSRVGLQGNFGTIRLGRGLTAFQESSTAFEPWSGMPTRAGFQTDITVAGYTSDPLSPAGNSQNRFSNAVFYNSTVFSGFQFNATVAAKEANGNAAVGGTLRNAISNPNGNFVVPGNVAPASNPYSMSLTYNYGQFAAMGAYERNGLQAKLWSVAASFNPVPELKLMASYQHQDDSNFKIVNTDTKAWLIGANYDVGPGKIRVGYGQKTPDGVVKTKQASLGYDYNLSKRTYLYADISNKKLANYSVNAGVYTGNYNVSRTDNYVGIGLHHNF</sequence>
<feature type="chain" id="PRO_5008355396" evidence="11">
    <location>
        <begin position="21"/>
        <end position="363"/>
    </location>
</feature>
<keyword evidence="4" id="KW-1134">Transmembrane beta strand</keyword>
<evidence type="ECO:0000256" key="9">
    <source>
        <dbReference type="ARBA" id="ARBA00023136"/>
    </source>
</evidence>
<keyword evidence="14" id="KW-1185">Reference proteome</keyword>
<dbReference type="SUPFAM" id="SSF56935">
    <property type="entry name" value="Porins"/>
    <property type="match status" value="1"/>
</dbReference>
<keyword evidence="5" id="KW-0812">Transmembrane</keyword>
<dbReference type="OrthoDB" id="5293374at2"/>
<dbReference type="InterPro" id="IPR033900">
    <property type="entry name" value="Gram_neg_porin_domain"/>
</dbReference>
<dbReference type="InterPro" id="IPR002299">
    <property type="entry name" value="Porin_Neis"/>
</dbReference>
<dbReference type="InterPro" id="IPR050298">
    <property type="entry name" value="Gram-neg_bact_OMP"/>
</dbReference>
<name>A0A1A7BXM9_9BURK</name>
<dbReference type="Gene3D" id="2.40.160.10">
    <property type="entry name" value="Porin"/>
    <property type="match status" value="1"/>
</dbReference>
<dbReference type="PANTHER" id="PTHR34501">
    <property type="entry name" value="PROTEIN YDDL-RELATED"/>
    <property type="match status" value="1"/>
</dbReference>
<dbReference type="PRINTS" id="PR00184">
    <property type="entry name" value="NEISSPPORIN"/>
</dbReference>
<evidence type="ECO:0000256" key="2">
    <source>
        <dbReference type="ARBA" id="ARBA00011233"/>
    </source>
</evidence>
<evidence type="ECO:0000256" key="7">
    <source>
        <dbReference type="ARBA" id="ARBA00023065"/>
    </source>
</evidence>
<evidence type="ECO:0000256" key="11">
    <source>
        <dbReference type="SAM" id="SignalP"/>
    </source>
</evidence>
<evidence type="ECO:0000256" key="5">
    <source>
        <dbReference type="ARBA" id="ARBA00022692"/>
    </source>
</evidence>
<dbReference type="GO" id="GO:0006811">
    <property type="term" value="P:monoatomic ion transport"/>
    <property type="evidence" value="ECO:0007669"/>
    <property type="project" value="UniProtKB-KW"/>
</dbReference>
<dbReference type="CDD" id="cd00342">
    <property type="entry name" value="gram_neg_porins"/>
    <property type="match status" value="1"/>
</dbReference>
<feature type="domain" description="Porin" evidence="12">
    <location>
        <begin position="7"/>
        <end position="330"/>
    </location>
</feature>
<accession>A0A1A7BXM9</accession>
<proteinExistence type="predicted"/>
<dbReference type="PANTHER" id="PTHR34501:SF9">
    <property type="entry name" value="MAJOR OUTER MEMBRANE PROTEIN P.IA"/>
    <property type="match status" value="1"/>
</dbReference>
<dbReference type="EMBL" id="LOCQ01000061">
    <property type="protein sequence ID" value="OBV37245.1"/>
    <property type="molecule type" value="Genomic_DNA"/>
</dbReference>
<gene>
    <name evidence="13" type="ORF">ASR47_1002302</name>
</gene>
<keyword evidence="8" id="KW-0626">Porin</keyword>
<keyword evidence="7" id="KW-0406">Ion transport</keyword>
<organism evidence="13 14">
    <name type="scientific">Janthinobacterium psychrotolerans</name>
    <dbReference type="NCBI Taxonomy" id="1747903"/>
    <lineage>
        <taxon>Bacteria</taxon>
        <taxon>Pseudomonadati</taxon>
        <taxon>Pseudomonadota</taxon>
        <taxon>Betaproteobacteria</taxon>
        <taxon>Burkholderiales</taxon>
        <taxon>Oxalobacteraceae</taxon>
        <taxon>Janthinobacterium</taxon>
    </lineage>
</organism>
<dbReference type="AlphaFoldDB" id="A0A1A7BXM9"/>
<dbReference type="InterPro" id="IPR023614">
    <property type="entry name" value="Porin_dom_sf"/>
</dbReference>
<comment type="caution">
    <text evidence="13">The sequence shown here is derived from an EMBL/GenBank/DDBJ whole genome shotgun (WGS) entry which is preliminary data.</text>
</comment>
<reference evidence="13 14" key="1">
    <citation type="submission" date="2016-04" db="EMBL/GenBank/DDBJ databases">
        <title>Draft genome sequence of Janthinobacterium psychrotolerans sp. nov., isolated from freshwater sediments in Denmark.</title>
        <authorList>
            <person name="Gong X."/>
            <person name="Skrivergaard S."/>
            <person name="Korsgaard B.S."/>
            <person name="Schreiber L."/>
            <person name="Marshall I.P."/>
            <person name="Finster K."/>
            <person name="Schramm A."/>
        </authorList>
    </citation>
    <scope>NUCLEOTIDE SEQUENCE [LARGE SCALE GENOMIC DNA]</scope>
    <source>
        <strain evidence="13 14">S3-2</strain>
    </source>
</reference>
<keyword evidence="10" id="KW-0998">Cell outer membrane</keyword>
<dbReference type="RefSeq" id="WP_065310213.1">
    <property type="nucleotide sequence ID" value="NZ_LOCQ01000061.1"/>
</dbReference>
<dbReference type="STRING" id="1747903.ASR47_1002302"/>
<dbReference type="Proteomes" id="UP000092713">
    <property type="component" value="Unassembled WGS sequence"/>
</dbReference>
<keyword evidence="6 11" id="KW-0732">Signal</keyword>
<evidence type="ECO:0000256" key="4">
    <source>
        <dbReference type="ARBA" id="ARBA00022452"/>
    </source>
</evidence>
<evidence type="ECO:0000313" key="14">
    <source>
        <dbReference type="Proteomes" id="UP000092713"/>
    </source>
</evidence>
<keyword evidence="3" id="KW-0813">Transport</keyword>